<dbReference type="Gene3D" id="6.10.340.10">
    <property type="match status" value="1"/>
</dbReference>
<keyword evidence="5 6" id="KW-0472">Membrane</keyword>
<evidence type="ECO:0000256" key="4">
    <source>
        <dbReference type="ARBA" id="ARBA00022679"/>
    </source>
</evidence>
<evidence type="ECO:0000256" key="1">
    <source>
        <dbReference type="ARBA" id="ARBA00004651"/>
    </source>
</evidence>
<dbReference type="PROSITE" id="PS50885">
    <property type="entry name" value="HAMP"/>
    <property type="match status" value="1"/>
</dbReference>
<name>A0ABT9CFC2_9BACL</name>
<evidence type="ECO:0000256" key="2">
    <source>
        <dbReference type="ARBA" id="ARBA00022475"/>
    </source>
</evidence>
<evidence type="ECO:0000259" key="7">
    <source>
        <dbReference type="PROSITE" id="PS50885"/>
    </source>
</evidence>
<dbReference type="PANTHER" id="PTHR34220:SF7">
    <property type="entry name" value="SENSOR HISTIDINE KINASE YPDA"/>
    <property type="match status" value="1"/>
</dbReference>
<dbReference type="Proteomes" id="UP001240171">
    <property type="component" value="Unassembled WGS sequence"/>
</dbReference>
<dbReference type="InterPro" id="IPR003660">
    <property type="entry name" value="HAMP_dom"/>
</dbReference>
<keyword evidence="9" id="KW-1185">Reference proteome</keyword>
<reference evidence="8 9" key="1">
    <citation type="submission" date="2023-07" db="EMBL/GenBank/DDBJ databases">
        <title>Paenibacillus sp. JX-17 nov. isolated from soil.</title>
        <authorList>
            <person name="Wan Y."/>
            <person name="Liu B."/>
        </authorList>
    </citation>
    <scope>NUCLEOTIDE SEQUENCE [LARGE SCALE GENOMIC DNA]</scope>
    <source>
        <strain evidence="8 9">JX-17</strain>
    </source>
</reference>
<evidence type="ECO:0000256" key="3">
    <source>
        <dbReference type="ARBA" id="ARBA00022553"/>
    </source>
</evidence>
<comment type="subcellular location">
    <subcellularLocation>
        <location evidence="1">Cell membrane</location>
        <topology evidence="1">Multi-pass membrane protein</topology>
    </subcellularLocation>
</comment>
<keyword evidence="6" id="KW-0812">Transmembrane</keyword>
<dbReference type="CDD" id="cd06225">
    <property type="entry name" value="HAMP"/>
    <property type="match status" value="1"/>
</dbReference>
<dbReference type="Pfam" id="PF00672">
    <property type="entry name" value="HAMP"/>
    <property type="match status" value="1"/>
</dbReference>
<dbReference type="EMBL" id="JAUQTB010000010">
    <property type="protein sequence ID" value="MDO7907906.1"/>
    <property type="molecule type" value="Genomic_DNA"/>
</dbReference>
<dbReference type="SUPFAM" id="SSF55874">
    <property type="entry name" value="ATPase domain of HSP90 chaperone/DNA topoisomerase II/histidine kinase"/>
    <property type="match status" value="1"/>
</dbReference>
<dbReference type="GO" id="GO:0016301">
    <property type="term" value="F:kinase activity"/>
    <property type="evidence" value="ECO:0007669"/>
    <property type="project" value="UniProtKB-KW"/>
</dbReference>
<feature type="transmembrane region" description="Helical" evidence="6">
    <location>
        <begin position="285"/>
        <end position="305"/>
    </location>
</feature>
<protein>
    <submittedName>
        <fullName evidence="8">Histidine kinase</fullName>
    </submittedName>
</protein>
<dbReference type="InterPro" id="IPR010559">
    <property type="entry name" value="Sig_transdc_His_kin_internal"/>
</dbReference>
<accession>A0ABT9CFC2</accession>
<dbReference type="SUPFAM" id="SSF158472">
    <property type="entry name" value="HAMP domain-like"/>
    <property type="match status" value="1"/>
</dbReference>
<organism evidence="8 9">
    <name type="scientific">Paenibacillus lacisoli</name>
    <dbReference type="NCBI Taxonomy" id="3064525"/>
    <lineage>
        <taxon>Bacteria</taxon>
        <taxon>Bacillati</taxon>
        <taxon>Bacillota</taxon>
        <taxon>Bacilli</taxon>
        <taxon>Bacillales</taxon>
        <taxon>Paenibacillaceae</taxon>
        <taxon>Paenibacillus</taxon>
    </lineage>
</organism>
<evidence type="ECO:0000313" key="9">
    <source>
        <dbReference type="Proteomes" id="UP001240171"/>
    </source>
</evidence>
<keyword evidence="6" id="KW-1133">Transmembrane helix</keyword>
<dbReference type="Pfam" id="PF06580">
    <property type="entry name" value="His_kinase"/>
    <property type="match status" value="1"/>
</dbReference>
<keyword evidence="2" id="KW-1003">Cell membrane</keyword>
<dbReference type="RefSeq" id="WP_305025123.1">
    <property type="nucleotide sequence ID" value="NZ_JAUQTB010000010.1"/>
</dbReference>
<dbReference type="InterPro" id="IPR050640">
    <property type="entry name" value="Bact_2-comp_sensor_kinase"/>
</dbReference>
<keyword evidence="4" id="KW-0808">Transferase</keyword>
<feature type="domain" description="HAMP" evidence="7">
    <location>
        <begin position="306"/>
        <end position="359"/>
    </location>
</feature>
<keyword evidence="3" id="KW-0597">Phosphoprotein</keyword>
<gene>
    <name evidence="8" type="ORF">Q5741_15950</name>
</gene>
<evidence type="ECO:0000256" key="6">
    <source>
        <dbReference type="SAM" id="Phobius"/>
    </source>
</evidence>
<comment type="caution">
    <text evidence="8">The sequence shown here is derived from an EMBL/GenBank/DDBJ whole genome shotgun (WGS) entry which is preliminary data.</text>
</comment>
<keyword evidence="8" id="KW-0418">Kinase</keyword>
<evidence type="ECO:0000256" key="5">
    <source>
        <dbReference type="ARBA" id="ARBA00023136"/>
    </source>
</evidence>
<dbReference type="InterPro" id="IPR036890">
    <property type="entry name" value="HATPase_C_sf"/>
</dbReference>
<dbReference type="SMART" id="SM00304">
    <property type="entry name" value="HAMP"/>
    <property type="match status" value="1"/>
</dbReference>
<dbReference type="PANTHER" id="PTHR34220">
    <property type="entry name" value="SENSOR HISTIDINE KINASE YPDA"/>
    <property type="match status" value="1"/>
</dbReference>
<proteinExistence type="predicted"/>
<sequence>MRLTVFTKTVILLVLLLVPILLLYSYANRTSVDMIVEEKKQSSLNQFHYFSSQVDKNIEQLSLYGLTLLRDPSILHYRNINDTTTQYDKNTIYLDILDKLALYQSTNQWMNDITIYFPQPELVLSTISNRTVYDEKLLRLPPAGRWSLVNGRFTYVFTDNYLSGPVTIEADSKYIMEVNFNTSNVVQMLDDYKETQGGDPFFYSASMTTLLNRSADDELAEAVIEQLHGLPADRGKTKAEGNRTMEVKGRQYLVSYVHSAQMDGYYINPVLLDRLLDPLDKSRNMFVISTLLLLGLSIGAALLLYRKVQIPISRLMQGLTSIRKGNFSARIPVDHVRDEFAYVSQSFNHMAEQIQELVENVYVERIRSREATLKHLQSQINPHFLYNCLFYIKNMTMLGNKDAVVAMTLNLGEYYRYITRSEKDTTTVEEEIRLLENYLTIQQLRTHRLSYEISVPEEMLHLSIPRLLIQPIVENAVIHGVEPFEDSGHIIVTGTVNHGVREGRGRPVTVYSILVQNDGVSLGEWELQRLQDALEEPMGHEIGTGTWNVHQRLVTRYGRPAGLYLENIPCGGLSVEIRWVEEEEEQHGQFNDCG</sequence>
<evidence type="ECO:0000313" key="8">
    <source>
        <dbReference type="EMBL" id="MDO7907906.1"/>
    </source>
</evidence>